<dbReference type="Pfam" id="PF08033">
    <property type="entry name" value="Sec23_BS"/>
    <property type="match status" value="1"/>
</dbReference>
<evidence type="ECO:0000256" key="4">
    <source>
        <dbReference type="ARBA" id="ARBA00022448"/>
    </source>
</evidence>
<feature type="compositionally biased region" description="Polar residues" evidence="7">
    <location>
        <begin position="83"/>
        <end position="105"/>
    </location>
</feature>
<dbReference type="GO" id="GO:0070971">
    <property type="term" value="C:endoplasmic reticulum exit site"/>
    <property type="evidence" value="ECO:0007669"/>
    <property type="project" value="TreeGrafter"/>
</dbReference>
<dbReference type="InterPro" id="IPR006896">
    <property type="entry name" value="Sec23/24_trunk_dom"/>
</dbReference>
<sequence length="1062" mass="116802">MSQGPPYNVSTGRQHVAITTPGMQSYASTQNQLYPQNIAPNSQTPTLPLKFSPATNRHSLTPQMEHRANPLANQMSGLAISNYPPSSTNQSPPFPTQTNQMSFNQPPAPQTMRHNQPPQSSQFPNPPHPTVFSQPPSSNLQTSNPNTLPNQSLSNQFTQLPPTSGLVKQPHNPMNLNPVPLPPTQPPASHTIGHNLTPLQSSQFPNHSQPTGFTQPTPSQFTQPPSSHLIPAGPNQFNQFPPTDGLLPPTQLPPPSSTQFPNPPQSSGLTQPPQQFSPYPPQLMGTGSAPMGGDQFGPPITSQPKVTPDSIPSVIEVLGIDKERWVSNEYFTGSRTPPPGTLISCPIRDTGNASPRYIRSSLYTLPTSADMIKESKLVAGLIIQPLANDPDNDKLPLVDHGSAGPIRCKRCKAYMNPFNSFTGGGAAYECIFCGISNEVPNTYFQYCDATGKRMDTADRSELSKGSYEVEVTKEYMRYQKEGDPPAVILVIDISMRSYNIGLEGFLSSHIADLLDRLPKDDTGTCPLEIGLIVYDTQAYYFNLSAPLPSIYVITESADPFLPEPSGSLVSIPQAITSIKSVLDRFPALFSQRKSGGCLGVGIKAGISMLSEMKRVGKLLVFQADIPEIQGPGQIKRKTDNFFKPQSSFYDKISADCQRAGICVDLFLLPTAYTDVFTLGQLCHSTGGQIHYHYNFSASKPSSYSRLLSDLQETCSTQLGFDAVMRVRTSPGISADQYQGAIRLNGSEIQLAGLDANKTIAVVLRYDDKLKESSLVYVQVALLYTNLRGERRLRLHNLAICTSSHFEDVYLSADLDAMVHLLARLNLRGFIEEQLEQVGERLRQQVAHILATYRRHCNPGVNKGQLILPSTLKLLPCYSNCILKLPVTPLTSSSPNTPDMRSYNYYRLQWLCTREFLLLLYPRVYPVDGTLSSLPEPIRSSVTKIEEQKAYIATDGQQLIMWICNNVNNQLIAEVFGVSSVHQVDPSLSTLPKLDNPTSRHVQWAIESLQSWTGKPLPLSLSKQGDPSENLFRSLLVEDGISGRATYVDATCMLHREIKKLLS</sequence>
<dbReference type="InterPro" id="IPR029006">
    <property type="entry name" value="ADF-H/Gelsolin-like_dom_sf"/>
</dbReference>
<gene>
    <name evidence="12" type="ORF">LOD99_13886</name>
</gene>
<reference evidence="12 13" key="1">
    <citation type="journal article" date="2023" name="BMC Biol.">
        <title>The compact genome of the sponge Oopsacas minuta (Hexactinellida) is lacking key metazoan core genes.</title>
        <authorList>
            <person name="Santini S."/>
            <person name="Schenkelaars Q."/>
            <person name="Jourda C."/>
            <person name="Duchesne M."/>
            <person name="Belahbib H."/>
            <person name="Rocher C."/>
            <person name="Selva M."/>
            <person name="Riesgo A."/>
            <person name="Vervoort M."/>
            <person name="Leys S.P."/>
            <person name="Kodjabachian L."/>
            <person name="Le Bivic A."/>
            <person name="Borchiellini C."/>
            <person name="Claverie J.M."/>
            <person name="Renard E."/>
        </authorList>
    </citation>
    <scope>NUCLEOTIDE SEQUENCE [LARGE SCALE GENOMIC DNA]</scope>
    <source>
        <strain evidence="12">SPO-2</strain>
    </source>
</reference>
<proteinExistence type="inferred from homology"/>
<evidence type="ECO:0000256" key="7">
    <source>
        <dbReference type="SAM" id="MobiDB-lite"/>
    </source>
</evidence>
<dbReference type="InterPro" id="IPR006900">
    <property type="entry name" value="Sec23/24_helical_dom"/>
</dbReference>
<feature type="compositionally biased region" description="Low complexity" evidence="7">
    <location>
        <begin position="265"/>
        <end position="277"/>
    </location>
</feature>
<feature type="domain" description="Sec23/Sec24 helical" evidence="10">
    <location>
        <begin position="813"/>
        <end position="910"/>
    </location>
</feature>
<dbReference type="PANTHER" id="PTHR13803:SF4">
    <property type="entry name" value="SECRETORY 24CD, ISOFORM C"/>
    <property type="match status" value="1"/>
</dbReference>
<dbReference type="InterPro" id="IPR036175">
    <property type="entry name" value="Sec23/24_helical_dom_sf"/>
</dbReference>
<dbReference type="SUPFAM" id="SSF81811">
    <property type="entry name" value="Helical domain of Sec23/24"/>
    <property type="match status" value="1"/>
</dbReference>
<dbReference type="GO" id="GO:0030127">
    <property type="term" value="C:COPII vesicle coat"/>
    <property type="evidence" value="ECO:0007669"/>
    <property type="project" value="InterPro"/>
</dbReference>
<dbReference type="SUPFAM" id="SSF82919">
    <property type="entry name" value="Zn-finger domain of Sec23/24"/>
    <property type="match status" value="1"/>
</dbReference>
<dbReference type="Gene3D" id="3.40.50.410">
    <property type="entry name" value="von Willebrand factor, type A domain"/>
    <property type="match status" value="1"/>
</dbReference>
<feature type="compositionally biased region" description="Polar residues" evidence="7">
    <location>
        <begin position="131"/>
        <end position="162"/>
    </location>
</feature>
<evidence type="ECO:0000256" key="5">
    <source>
        <dbReference type="ARBA" id="ARBA00022927"/>
    </source>
</evidence>
<dbReference type="InterPro" id="IPR036174">
    <property type="entry name" value="Znf_Sec23_Sec24_sf"/>
</dbReference>
<dbReference type="Gene3D" id="3.40.20.10">
    <property type="entry name" value="Severin"/>
    <property type="match status" value="1"/>
</dbReference>
<evidence type="ECO:0000259" key="10">
    <source>
        <dbReference type="Pfam" id="PF04815"/>
    </source>
</evidence>
<evidence type="ECO:0000259" key="9">
    <source>
        <dbReference type="Pfam" id="PF04811"/>
    </source>
</evidence>
<dbReference type="SUPFAM" id="SSF53300">
    <property type="entry name" value="vWA-like"/>
    <property type="match status" value="1"/>
</dbReference>
<feature type="domain" description="Sec23/Sec24 trunk" evidence="9">
    <location>
        <begin position="484"/>
        <end position="712"/>
    </location>
</feature>
<keyword evidence="5" id="KW-0653">Protein transport</keyword>
<comment type="caution">
    <text evidence="12">The sequence shown here is derived from an EMBL/GenBank/DDBJ whole genome shotgun (WGS) entry which is preliminary data.</text>
</comment>
<accession>A0AAV7KG77</accession>
<dbReference type="Gene3D" id="2.60.40.1670">
    <property type="entry name" value="beta-sandwich domain of Sec23/24"/>
    <property type="match status" value="1"/>
</dbReference>
<dbReference type="InterPro" id="IPR036180">
    <property type="entry name" value="Gelsolin-like_dom_sf"/>
</dbReference>
<dbReference type="Pfam" id="PF04815">
    <property type="entry name" value="Sec23_helical"/>
    <property type="match status" value="1"/>
</dbReference>
<feature type="compositionally biased region" description="Polar residues" evidence="7">
    <location>
        <begin position="1"/>
        <end position="13"/>
    </location>
</feature>
<evidence type="ECO:0000313" key="12">
    <source>
        <dbReference type="EMBL" id="KAI6660298.1"/>
    </source>
</evidence>
<dbReference type="Gene3D" id="2.30.30.380">
    <property type="entry name" value="Zn-finger domain of Sec23/24"/>
    <property type="match status" value="1"/>
</dbReference>
<name>A0AAV7KG77_9METZ</name>
<dbReference type="GO" id="GO:0005789">
    <property type="term" value="C:endoplasmic reticulum membrane"/>
    <property type="evidence" value="ECO:0007669"/>
    <property type="project" value="UniProtKB-SubCell"/>
</dbReference>
<dbReference type="InterPro" id="IPR050550">
    <property type="entry name" value="SEC23_SEC24_subfamily"/>
</dbReference>
<feature type="compositionally biased region" description="Polar residues" evidence="7">
    <location>
        <begin position="192"/>
        <end position="207"/>
    </location>
</feature>
<evidence type="ECO:0000256" key="2">
    <source>
        <dbReference type="ARBA" id="ARBA00004397"/>
    </source>
</evidence>
<feature type="compositionally biased region" description="Low complexity" evidence="7">
    <location>
        <begin position="114"/>
        <end position="123"/>
    </location>
</feature>
<dbReference type="InterPro" id="IPR012990">
    <property type="entry name" value="Beta-sandwich_Sec23_24"/>
</dbReference>
<dbReference type="SUPFAM" id="SSF82754">
    <property type="entry name" value="C-terminal, gelsolin-like domain of Sec23/24"/>
    <property type="match status" value="1"/>
</dbReference>
<dbReference type="GO" id="GO:0006886">
    <property type="term" value="P:intracellular protein transport"/>
    <property type="evidence" value="ECO:0007669"/>
    <property type="project" value="InterPro"/>
</dbReference>
<dbReference type="GO" id="GO:0090110">
    <property type="term" value="P:COPII-coated vesicle cargo loading"/>
    <property type="evidence" value="ECO:0007669"/>
    <property type="project" value="TreeGrafter"/>
</dbReference>
<keyword evidence="6" id="KW-0968">Cytoplasmic vesicle</keyword>
<dbReference type="AlphaFoldDB" id="A0AAV7KG77"/>
<dbReference type="GO" id="GO:0008270">
    <property type="term" value="F:zinc ion binding"/>
    <property type="evidence" value="ECO:0007669"/>
    <property type="project" value="InterPro"/>
</dbReference>
<evidence type="ECO:0000259" key="8">
    <source>
        <dbReference type="Pfam" id="PF04810"/>
    </source>
</evidence>
<keyword evidence="4" id="KW-0813">Transport</keyword>
<feature type="region of interest" description="Disordered" evidence="7">
    <location>
        <begin position="1"/>
        <end position="57"/>
    </location>
</feature>
<feature type="domain" description="Zinc finger Sec23/Sec24-type" evidence="8">
    <location>
        <begin position="405"/>
        <end position="443"/>
    </location>
</feature>
<dbReference type="Pfam" id="PF04811">
    <property type="entry name" value="Sec23_trunk"/>
    <property type="match status" value="1"/>
</dbReference>
<dbReference type="InterPro" id="IPR006895">
    <property type="entry name" value="Znf_Sec23_Sec24"/>
</dbReference>
<evidence type="ECO:0000256" key="3">
    <source>
        <dbReference type="ARBA" id="ARBA00008334"/>
    </source>
</evidence>
<comment type="subcellular location">
    <subcellularLocation>
        <location evidence="1">Cytoplasmic vesicle</location>
        <location evidence="1">COPII-coated vesicle membrane</location>
        <topology evidence="1">Peripheral membrane protein</topology>
        <orientation evidence="1">Cytoplasmic side</orientation>
    </subcellularLocation>
    <subcellularLocation>
        <location evidence="2">Endoplasmic reticulum membrane</location>
        <topology evidence="2">Peripheral membrane protein</topology>
        <orientation evidence="2">Cytoplasmic side</orientation>
    </subcellularLocation>
</comment>
<feature type="compositionally biased region" description="Pro residues" evidence="7">
    <location>
        <begin position="250"/>
        <end position="264"/>
    </location>
</feature>
<comment type="similarity">
    <text evidence="3">Belongs to the SEC23/SEC24 family. SEC24 subfamily.</text>
</comment>
<feature type="domain" description="Sec23/Sec24 beta-sandwich" evidence="11">
    <location>
        <begin position="719"/>
        <end position="800"/>
    </location>
</feature>
<evidence type="ECO:0000259" key="11">
    <source>
        <dbReference type="Pfam" id="PF08033"/>
    </source>
</evidence>
<dbReference type="InterPro" id="IPR036465">
    <property type="entry name" value="vWFA_dom_sf"/>
</dbReference>
<protein>
    <submittedName>
        <fullName evidence="12">Protein transport protein Sec24C</fullName>
    </submittedName>
</protein>
<keyword evidence="13" id="KW-1185">Reference proteome</keyword>
<dbReference type="GO" id="GO:0000149">
    <property type="term" value="F:SNARE binding"/>
    <property type="evidence" value="ECO:0007669"/>
    <property type="project" value="TreeGrafter"/>
</dbReference>
<dbReference type="EMBL" id="JAKMXF010000033">
    <property type="protein sequence ID" value="KAI6660298.1"/>
    <property type="molecule type" value="Genomic_DNA"/>
</dbReference>
<evidence type="ECO:0000256" key="1">
    <source>
        <dbReference type="ARBA" id="ARBA00004299"/>
    </source>
</evidence>
<dbReference type="Proteomes" id="UP001165289">
    <property type="component" value="Unassembled WGS sequence"/>
</dbReference>
<feature type="compositionally biased region" description="Low complexity" evidence="7">
    <location>
        <begin position="208"/>
        <end position="227"/>
    </location>
</feature>
<evidence type="ECO:0000256" key="6">
    <source>
        <dbReference type="ARBA" id="ARBA00023329"/>
    </source>
</evidence>
<evidence type="ECO:0000313" key="13">
    <source>
        <dbReference type="Proteomes" id="UP001165289"/>
    </source>
</evidence>
<dbReference type="Pfam" id="PF04810">
    <property type="entry name" value="zf-Sec23_Sec24"/>
    <property type="match status" value="1"/>
</dbReference>
<dbReference type="Gene3D" id="1.20.120.730">
    <property type="entry name" value="Sec23/Sec24 helical domain"/>
    <property type="match status" value="1"/>
</dbReference>
<organism evidence="12 13">
    <name type="scientific">Oopsacas minuta</name>
    <dbReference type="NCBI Taxonomy" id="111878"/>
    <lineage>
        <taxon>Eukaryota</taxon>
        <taxon>Metazoa</taxon>
        <taxon>Porifera</taxon>
        <taxon>Hexactinellida</taxon>
        <taxon>Hexasterophora</taxon>
        <taxon>Lyssacinosida</taxon>
        <taxon>Leucopsacidae</taxon>
        <taxon>Oopsacas</taxon>
    </lineage>
</organism>
<dbReference type="SUPFAM" id="SSF81995">
    <property type="entry name" value="beta-sandwich domain of Sec23/24"/>
    <property type="match status" value="1"/>
</dbReference>
<dbReference type="PANTHER" id="PTHR13803">
    <property type="entry name" value="SEC24-RELATED PROTEIN"/>
    <property type="match status" value="1"/>
</dbReference>
<feature type="region of interest" description="Disordered" evidence="7">
    <location>
        <begin position="77"/>
        <end position="296"/>
    </location>
</feature>
<feature type="compositionally biased region" description="Polar residues" evidence="7">
    <location>
        <begin position="21"/>
        <end position="46"/>
    </location>
</feature>